<feature type="compositionally biased region" description="Acidic residues" evidence="2">
    <location>
        <begin position="666"/>
        <end position="698"/>
    </location>
</feature>
<dbReference type="Proteomes" id="UP000696280">
    <property type="component" value="Unassembled WGS sequence"/>
</dbReference>
<dbReference type="InterPro" id="IPR027417">
    <property type="entry name" value="P-loop_NTPase"/>
</dbReference>
<feature type="coiled-coil region" evidence="1">
    <location>
        <begin position="581"/>
        <end position="629"/>
    </location>
</feature>
<dbReference type="AlphaFoldDB" id="A0A9N9KP08"/>
<evidence type="ECO:0000256" key="2">
    <source>
        <dbReference type="SAM" id="MobiDB-lite"/>
    </source>
</evidence>
<dbReference type="Pfam" id="PF00350">
    <property type="entry name" value="Dynamin_N"/>
    <property type="match status" value="1"/>
</dbReference>
<dbReference type="InterPro" id="IPR045063">
    <property type="entry name" value="Dynamin_N"/>
</dbReference>
<proteinExistence type="predicted"/>
<evidence type="ECO:0000313" key="5">
    <source>
        <dbReference type="EMBL" id="CAG8951269.1"/>
    </source>
</evidence>
<dbReference type="PANTHER" id="PTHR36681:SF3">
    <property type="entry name" value="NUCLEAR GTPASE, GERMINAL CENTER-ASSOCIATED, TANDEM DUPLICATE 3"/>
    <property type="match status" value="1"/>
</dbReference>
<feature type="compositionally biased region" description="Acidic residues" evidence="2">
    <location>
        <begin position="1236"/>
        <end position="1245"/>
    </location>
</feature>
<feature type="coiled-coil region" evidence="1">
    <location>
        <begin position="903"/>
        <end position="937"/>
    </location>
</feature>
<feature type="compositionally biased region" description="Acidic residues" evidence="2">
    <location>
        <begin position="1259"/>
        <end position="1268"/>
    </location>
</feature>
<dbReference type="InterPro" id="IPR056024">
    <property type="entry name" value="DUF7605"/>
</dbReference>
<feature type="region of interest" description="Disordered" evidence="2">
    <location>
        <begin position="148"/>
        <end position="209"/>
    </location>
</feature>
<accession>A0A9N9KP08</accession>
<reference evidence="5" key="1">
    <citation type="submission" date="2021-07" db="EMBL/GenBank/DDBJ databases">
        <authorList>
            <person name="Durling M."/>
        </authorList>
    </citation>
    <scope>NUCLEOTIDE SEQUENCE</scope>
</reference>
<dbReference type="Gene3D" id="3.40.50.300">
    <property type="entry name" value="P-loop containing nucleotide triphosphate hydrolases"/>
    <property type="match status" value="1"/>
</dbReference>
<dbReference type="PANTHER" id="PTHR36681">
    <property type="entry name" value="NUCLEAR GTPASE, GERMINAL CENTER-ASSOCIATED, TANDEM DUPLICATE 3"/>
    <property type="match status" value="1"/>
</dbReference>
<evidence type="ECO:0000259" key="4">
    <source>
        <dbReference type="Pfam" id="PF24564"/>
    </source>
</evidence>
<gene>
    <name evidence="5" type="ORF">HYFRA_00008018</name>
</gene>
<keyword evidence="1" id="KW-0175">Coiled coil</keyword>
<evidence type="ECO:0008006" key="7">
    <source>
        <dbReference type="Google" id="ProtNLM"/>
    </source>
</evidence>
<keyword evidence="6" id="KW-1185">Reference proteome</keyword>
<organism evidence="5 6">
    <name type="scientific">Hymenoscyphus fraxineus</name>
    <dbReference type="NCBI Taxonomy" id="746836"/>
    <lineage>
        <taxon>Eukaryota</taxon>
        <taxon>Fungi</taxon>
        <taxon>Dikarya</taxon>
        <taxon>Ascomycota</taxon>
        <taxon>Pezizomycotina</taxon>
        <taxon>Leotiomycetes</taxon>
        <taxon>Helotiales</taxon>
        <taxon>Helotiaceae</taxon>
        <taxon>Hymenoscyphus</taxon>
    </lineage>
</organism>
<feature type="region of interest" description="Disordered" evidence="2">
    <location>
        <begin position="633"/>
        <end position="735"/>
    </location>
</feature>
<feature type="region of interest" description="Disordered" evidence="2">
    <location>
        <begin position="1234"/>
        <end position="1268"/>
    </location>
</feature>
<evidence type="ECO:0000313" key="6">
    <source>
        <dbReference type="Proteomes" id="UP000696280"/>
    </source>
</evidence>
<feature type="domain" description="DUF7605" evidence="4">
    <location>
        <begin position="958"/>
        <end position="1131"/>
    </location>
</feature>
<evidence type="ECO:0000259" key="3">
    <source>
        <dbReference type="Pfam" id="PF00350"/>
    </source>
</evidence>
<comment type="caution">
    <text evidence="5">The sequence shown here is derived from an EMBL/GenBank/DDBJ whole genome shotgun (WGS) entry which is preliminary data.</text>
</comment>
<feature type="domain" description="Dynamin N-terminal" evidence="3">
    <location>
        <begin position="287"/>
        <end position="535"/>
    </location>
</feature>
<dbReference type="EMBL" id="CAJVRL010000041">
    <property type="protein sequence ID" value="CAG8951269.1"/>
    <property type="molecule type" value="Genomic_DNA"/>
</dbReference>
<sequence>MAPGRVPQLGSIHALARQHIPPGAQLDGDSFFVMVLPHDECLETCATEKYIWYKVKSKYTIAKLKDEYYKRNNHQVNLFYDGVGVGDILQVQTLNFFGDHIVAFTARLVERNPLAPVASGSPVMNSMIQSPVAMGVVKSENRDFGSGVYGVPRTSTPNSTLAAHQRTSAVKSEPVGSPATPQRSINAPAPSPISRHTPQDNGNHQKMDIDDEPVPELARGQIANRLHELIETATPDALEAEVRNNKAFIESLLKPFEASGVASQDSKHWVTQLNTLKNHNVNTPTIIGVVGNTGAGKSSVINAILDEERLVPTNCMRACTAVVTEMSFNHSENEREKYRAEIEFIKPEDWEKDLQLSLSELKNDSGGLSSDYTTPDSEAGIAYAKIKAVYPHKTREMLASCTVEQLMNETAIKKVLGTTIKVAKPKPDDFYRELQSYVDSKEKSGDKKKKKKKGEKSEPKTMEFWPMIKVVRIYVKADALSTGAILVDLPGVHDSNAARAAVAAGYLKKCTGLWVVAPIGRAVDDKAAKNLLGESFKRQLKYDGIYSRVTFICSKTDDISITEASDSLGLEDQMADDWKTMDSIKDKKKELKKTIEDTQESKAVYAEVINDADDQIEIWEKLLEELQGGKTVYAPSKAPEKKRKRSAKPEKSNKKAKKSKSKEHEGSDDDDDFIDDGDEDEDAEENEDSDDDEDEAGSDAESNAGSTSDKDDPLTEEVIEEKITQLKGDKKKARRERAEIDLKVKALKEEQTALTKTYEELETKMSAVCIAGRNDYSKTAIQTDFAAGIKELDQENAQEEDEETFNPDEDIRDYEEVARSLPVFCVSSRAYQKLCGRMQRDANVPGFRTAEETEVPQLKAHCKKLTEGGRASNCRRFLTDLSQLINSLTLWSSNDGTGLNMSSTQMAAESRFLKSRLQNLEKNLDKSVTECLEEMKQTLAENIFDSFDGVVQQAVTDANTTSTRWGDRHMGGFYWATYKALCRRNGVFANKNGEHDLNHQLTEPIIKGLANNWEKAFARKVPHVLGSFARKSKTLLHQFHKEIEGRSQKAGLGVAGLGMLSQQLRNYEATFAQLGQAMVDLISNAQREANREFTPVVAEALVSSYEFCAAEVGPGQFVRMKRHMNDHIEQNKNTMFQQSVDGVKARLTAMCRSVENEMASKAEEVWSTMNRDYTQVISGTQLPDGEQMPKWERLLRAELVKIIRERGEFLKKAAIQASDEAAKAAATAAYLAALEGDGEGEGEGEGADKDEGDSRDRDETAEEGAMDE</sequence>
<feature type="compositionally biased region" description="Polar residues" evidence="2">
    <location>
        <begin position="153"/>
        <end position="170"/>
    </location>
</feature>
<dbReference type="OrthoDB" id="3598281at2759"/>
<dbReference type="SUPFAM" id="SSF52540">
    <property type="entry name" value="P-loop containing nucleoside triphosphate hydrolases"/>
    <property type="match status" value="1"/>
</dbReference>
<protein>
    <recommendedName>
        <fullName evidence="7">Nuclear GTPase SLIP-GC</fullName>
    </recommendedName>
</protein>
<feature type="compositionally biased region" description="Basic and acidic residues" evidence="2">
    <location>
        <begin position="1246"/>
        <end position="1258"/>
    </location>
</feature>
<dbReference type="Pfam" id="PF24564">
    <property type="entry name" value="DUF7605"/>
    <property type="match status" value="1"/>
</dbReference>
<name>A0A9N9KP08_9HELO</name>
<evidence type="ECO:0000256" key="1">
    <source>
        <dbReference type="SAM" id="Coils"/>
    </source>
</evidence>